<sequence length="198" mass="23361">MANSEGPYSTLEDLEKDPTKRDIVVRLIRKWEARNRRRGSRLLSEELLFLDETGRLIKASINHRLIKYYKNIFKEGSIYHISSKKKIMARIVLKDTGTKVRLSIWDNIALIFFIVPFHDAEEAMFCRHNNRDLYLNTSPTTWFYQYDDPEELESSVSVESKDTCNNSDQKGKKLKLDDDFIAIEGTKRRRSTNRRTHQ</sequence>
<dbReference type="InterPro" id="IPR012340">
    <property type="entry name" value="NA-bd_OB-fold"/>
</dbReference>
<comment type="caution">
    <text evidence="2">The sequence shown here is derived from an EMBL/GenBank/DDBJ whole genome shotgun (WGS) entry which is preliminary data.</text>
</comment>
<dbReference type="InterPro" id="IPR003871">
    <property type="entry name" value="RFA1B/D_OB_1st"/>
</dbReference>
<dbReference type="Gene3D" id="2.40.50.140">
    <property type="entry name" value="Nucleic acid-binding proteins"/>
    <property type="match status" value="1"/>
</dbReference>
<dbReference type="Pfam" id="PF02721">
    <property type="entry name" value="DUF223"/>
    <property type="match status" value="1"/>
</dbReference>
<feature type="domain" description="Replication protein A 70 kDa DNA-binding subunit B/D first OB fold" evidence="1">
    <location>
        <begin position="8"/>
        <end position="83"/>
    </location>
</feature>
<evidence type="ECO:0000313" key="2">
    <source>
        <dbReference type="EMBL" id="VVB06332.1"/>
    </source>
</evidence>
<gene>
    <name evidence="2" type="ORF">ANE_LOCUS16776</name>
</gene>
<protein>
    <recommendedName>
        <fullName evidence="1">Replication protein A 70 kDa DNA-binding subunit B/D first OB fold domain-containing protein</fullName>
    </recommendedName>
</protein>
<dbReference type="Proteomes" id="UP000489600">
    <property type="component" value="Unassembled WGS sequence"/>
</dbReference>
<evidence type="ECO:0000259" key="1">
    <source>
        <dbReference type="Pfam" id="PF02721"/>
    </source>
</evidence>
<dbReference type="SUPFAM" id="SSF50249">
    <property type="entry name" value="Nucleic acid-binding proteins"/>
    <property type="match status" value="1"/>
</dbReference>
<proteinExistence type="predicted"/>
<name>A0A565BY64_9BRAS</name>
<keyword evidence="3" id="KW-1185">Reference proteome</keyword>
<dbReference type="AlphaFoldDB" id="A0A565BY64"/>
<evidence type="ECO:0000313" key="3">
    <source>
        <dbReference type="Proteomes" id="UP000489600"/>
    </source>
</evidence>
<dbReference type="EMBL" id="CABITT030000005">
    <property type="protein sequence ID" value="VVB06332.1"/>
    <property type="molecule type" value="Genomic_DNA"/>
</dbReference>
<organism evidence="2 3">
    <name type="scientific">Arabis nemorensis</name>
    <dbReference type="NCBI Taxonomy" id="586526"/>
    <lineage>
        <taxon>Eukaryota</taxon>
        <taxon>Viridiplantae</taxon>
        <taxon>Streptophyta</taxon>
        <taxon>Embryophyta</taxon>
        <taxon>Tracheophyta</taxon>
        <taxon>Spermatophyta</taxon>
        <taxon>Magnoliopsida</taxon>
        <taxon>eudicotyledons</taxon>
        <taxon>Gunneridae</taxon>
        <taxon>Pentapetalae</taxon>
        <taxon>rosids</taxon>
        <taxon>malvids</taxon>
        <taxon>Brassicales</taxon>
        <taxon>Brassicaceae</taxon>
        <taxon>Arabideae</taxon>
        <taxon>Arabis</taxon>
    </lineage>
</organism>
<reference evidence="2" key="1">
    <citation type="submission" date="2019-07" db="EMBL/GenBank/DDBJ databases">
        <authorList>
            <person name="Dittberner H."/>
        </authorList>
    </citation>
    <scope>NUCLEOTIDE SEQUENCE [LARGE SCALE GENOMIC DNA]</scope>
</reference>
<accession>A0A565BY64</accession>